<comment type="caution">
    <text evidence="2">The sequence shown here is derived from an EMBL/GenBank/DDBJ whole genome shotgun (WGS) entry which is preliminary data.</text>
</comment>
<reference evidence="2 3" key="1">
    <citation type="submission" date="2020-05" db="EMBL/GenBank/DDBJ databases">
        <title>WGS assembly of Panicum virgatum.</title>
        <authorList>
            <person name="Lovell J.T."/>
            <person name="Jenkins J."/>
            <person name="Shu S."/>
            <person name="Juenger T.E."/>
            <person name="Schmutz J."/>
        </authorList>
    </citation>
    <scope>NUCLEOTIDE SEQUENCE [LARGE SCALE GENOMIC DNA]</scope>
    <source>
        <strain evidence="3">cv. AP13</strain>
    </source>
</reference>
<gene>
    <name evidence="2" type="ORF">PVAP13_4KG252806</name>
</gene>
<keyword evidence="1" id="KW-1133">Transmembrane helix</keyword>
<feature type="transmembrane region" description="Helical" evidence="1">
    <location>
        <begin position="85"/>
        <end position="103"/>
    </location>
</feature>
<sequence>MIALTGFYAFWYQGWVAEENPIDDSSRNVSYICLVLSSHVYMIVFADLYVCQHWFICLPKLFICLVVFPSYTSSCIYMYDCNHIFVKLIFISDYIHSLMRFLCQHSTLSTQVVGNGNVFLGLALLLLYGSFVWSVAVD</sequence>
<feature type="transmembrane region" description="Helical" evidence="1">
    <location>
        <begin position="29"/>
        <end position="49"/>
    </location>
</feature>
<accession>A0A8T0TKG4</accession>
<dbReference type="EMBL" id="CM029043">
    <property type="protein sequence ID" value="KAG2610717.1"/>
    <property type="molecule type" value="Genomic_DNA"/>
</dbReference>
<evidence type="ECO:0000256" key="1">
    <source>
        <dbReference type="SAM" id="Phobius"/>
    </source>
</evidence>
<dbReference type="AlphaFoldDB" id="A0A8T0TKG4"/>
<organism evidence="2 3">
    <name type="scientific">Panicum virgatum</name>
    <name type="common">Blackwell switchgrass</name>
    <dbReference type="NCBI Taxonomy" id="38727"/>
    <lineage>
        <taxon>Eukaryota</taxon>
        <taxon>Viridiplantae</taxon>
        <taxon>Streptophyta</taxon>
        <taxon>Embryophyta</taxon>
        <taxon>Tracheophyta</taxon>
        <taxon>Spermatophyta</taxon>
        <taxon>Magnoliopsida</taxon>
        <taxon>Liliopsida</taxon>
        <taxon>Poales</taxon>
        <taxon>Poaceae</taxon>
        <taxon>PACMAD clade</taxon>
        <taxon>Panicoideae</taxon>
        <taxon>Panicodae</taxon>
        <taxon>Paniceae</taxon>
        <taxon>Panicinae</taxon>
        <taxon>Panicum</taxon>
        <taxon>Panicum sect. Hiantes</taxon>
    </lineage>
</organism>
<dbReference type="Proteomes" id="UP000823388">
    <property type="component" value="Chromosome 4K"/>
</dbReference>
<feature type="transmembrane region" description="Helical" evidence="1">
    <location>
        <begin position="115"/>
        <end position="136"/>
    </location>
</feature>
<proteinExistence type="predicted"/>
<keyword evidence="1" id="KW-0472">Membrane</keyword>
<name>A0A8T0TKG4_PANVG</name>
<evidence type="ECO:0000313" key="3">
    <source>
        <dbReference type="Proteomes" id="UP000823388"/>
    </source>
</evidence>
<keyword evidence="3" id="KW-1185">Reference proteome</keyword>
<keyword evidence="1" id="KW-0812">Transmembrane</keyword>
<protein>
    <submittedName>
        <fullName evidence="2">Uncharacterized protein</fullName>
    </submittedName>
</protein>
<evidence type="ECO:0000313" key="2">
    <source>
        <dbReference type="EMBL" id="KAG2610717.1"/>
    </source>
</evidence>